<evidence type="ECO:0000256" key="9">
    <source>
        <dbReference type="ARBA" id="ARBA00023163"/>
    </source>
</evidence>
<evidence type="ECO:0000256" key="5">
    <source>
        <dbReference type="ARBA" id="ARBA00022853"/>
    </source>
</evidence>
<dbReference type="RefSeq" id="XP_014247941.1">
    <property type="nucleotide sequence ID" value="XM_014392455.2"/>
</dbReference>
<reference evidence="13" key="1">
    <citation type="submission" date="2022-01" db="UniProtKB">
        <authorList>
            <consortium name="EnsemblMetazoa"/>
        </authorList>
    </citation>
    <scope>IDENTIFICATION</scope>
</reference>
<dbReference type="GO" id="GO:0005634">
    <property type="term" value="C:nucleus"/>
    <property type="evidence" value="ECO:0007669"/>
    <property type="project" value="UniProtKB-SubCell"/>
</dbReference>
<organism evidence="13 14">
    <name type="scientific">Cimex lectularius</name>
    <name type="common">Bed bug</name>
    <name type="synonym">Acanthia lectularia</name>
    <dbReference type="NCBI Taxonomy" id="79782"/>
    <lineage>
        <taxon>Eukaryota</taxon>
        <taxon>Metazoa</taxon>
        <taxon>Ecdysozoa</taxon>
        <taxon>Arthropoda</taxon>
        <taxon>Hexapoda</taxon>
        <taxon>Insecta</taxon>
        <taxon>Pterygota</taxon>
        <taxon>Neoptera</taxon>
        <taxon>Paraneoptera</taxon>
        <taxon>Hemiptera</taxon>
        <taxon>Heteroptera</taxon>
        <taxon>Panheteroptera</taxon>
        <taxon>Cimicomorpha</taxon>
        <taxon>Cimicidae</taxon>
        <taxon>Cimex</taxon>
    </lineage>
</organism>
<dbReference type="AlphaFoldDB" id="A0A8I6RMJ7"/>
<evidence type="ECO:0000256" key="7">
    <source>
        <dbReference type="ARBA" id="ARBA00023054"/>
    </source>
</evidence>
<dbReference type="EnsemblMetazoa" id="XM_014392455.2">
    <property type="protein sequence ID" value="XP_014247941.1"/>
    <property type="gene ID" value="LOC106665758"/>
</dbReference>
<dbReference type="Proteomes" id="UP000494040">
    <property type="component" value="Unassembled WGS sequence"/>
</dbReference>
<dbReference type="GO" id="GO:0006325">
    <property type="term" value="P:chromatin organization"/>
    <property type="evidence" value="ECO:0007669"/>
    <property type="project" value="UniProtKB-KW"/>
</dbReference>
<evidence type="ECO:0000259" key="12">
    <source>
        <dbReference type="PROSITE" id="PS51457"/>
    </source>
</evidence>
<dbReference type="InterPro" id="IPR042343">
    <property type="entry name" value="BANP"/>
</dbReference>
<dbReference type="KEGG" id="clec:106665758"/>
<dbReference type="OMA" id="INERCHT"/>
<dbReference type="PROSITE" id="PS51457">
    <property type="entry name" value="BEN"/>
    <property type="match status" value="1"/>
</dbReference>
<comment type="subcellular location">
    <subcellularLocation>
        <location evidence="1">Nucleus</location>
    </subcellularLocation>
</comment>
<dbReference type="GO" id="GO:0003677">
    <property type="term" value="F:DNA binding"/>
    <property type="evidence" value="ECO:0007669"/>
    <property type="project" value="UniProtKB-KW"/>
</dbReference>
<accession>A0A8I6RMJ7</accession>
<proteinExistence type="inferred from homology"/>
<protein>
    <recommendedName>
        <fullName evidence="3">Protein BANP</fullName>
    </recommendedName>
</protein>
<evidence type="ECO:0000256" key="3">
    <source>
        <dbReference type="ARBA" id="ARBA00015794"/>
    </source>
</evidence>
<keyword evidence="10" id="KW-0539">Nucleus</keyword>
<dbReference type="GO" id="GO:0034504">
    <property type="term" value="P:protein localization to nucleus"/>
    <property type="evidence" value="ECO:0007669"/>
    <property type="project" value="TreeGrafter"/>
</dbReference>
<keyword evidence="5" id="KW-0156">Chromatin regulator</keyword>
<keyword evidence="8" id="KW-0238">DNA-binding</keyword>
<keyword evidence="7" id="KW-0175">Coiled coil</keyword>
<evidence type="ECO:0000256" key="10">
    <source>
        <dbReference type="ARBA" id="ARBA00023242"/>
    </source>
</evidence>
<evidence type="ECO:0000313" key="14">
    <source>
        <dbReference type="Proteomes" id="UP000494040"/>
    </source>
</evidence>
<dbReference type="GO" id="GO:0042177">
    <property type="term" value="P:negative regulation of protein catabolic process"/>
    <property type="evidence" value="ECO:0007669"/>
    <property type="project" value="TreeGrafter"/>
</dbReference>
<evidence type="ECO:0000256" key="4">
    <source>
        <dbReference type="ARBA" id="ARBA00022491"/>
    </source>
</evidence>
<keyword evidence="9" id="KW-0804">Transcription</keyword>
<dbReference type="InterPro" id="IPR018379">
    <property type="entry name" value="BEN_domain"/>
</dbReference>
<keyword evidence="4" id="KW-0678">Repressor</keyword>
<dbReference type="PANTHER" id="PTHR16243">
    <property type="entry name" value="BTG3-ASSOCIATED NUCLEAR PROTEIN BANP"/>
    <property type="match status" value="1"/>
</dbReference>
<keyword evidence="6" id="KW-0805">Transcription regulation</keyword>
<name>A0A8I6RMJ7_CIMLE</name>
<dbReference type="GeneID" id="106665758"/>
<evidence type="ECO:0000313" key="13">
    <source>
        <dbReference type="EnsemblMetazoa" id="XP_014247941.1"/>
    </source>
</evidence>
<evidence type="ECO:0000256" key="11">
    <source>
        <dbReference type="ARBA" id="ARBA00023306"/>
    </source>
</evidence>
<sequence>MTELKRILIEPKGYSKHFEDIKNIFENRITVLEKKMDILINTCSSILSYFEGKNNEHECCSTLVLNKLNLIEEFITAFPKLDIYKDKTDSNAPVILLNDGKTNESVETRNSHQVIVLNTEEEIPDGSWLGDQDNPKCRVRVKISPSNLFHINERCHTPQKMALTLLDCLFPREVLAVSNLSGKGKHCKEQLDPLLIYAIRCHLIYKFNITEEEWHKIKQNIDSKCRAVWRKKMKGLPLQSMSTNPNNLMFSEPLSEESLDGYQPSTNFSPIKVLKNGKDQQHPGGQDGQTVKVFSDDEIKDLLSSSVELFYVDDSNCFNLGGNNHLVITENSDADACEKMTGLDEDQLS</sequence>
<dbReference type="PANTHER" id="PTHR16243:SF2">
    <property type="entry name" value="PROTEIN BANP"/>
    <property type="match status" value="1"/>
</dbReference>
<dbReference type="Gene3D" id="1.10.10.2590">
    <property type="entry name" value="BEN domain"/>
    <property type="match status" value="1"/>
</dbReference>
<dbReference type="OrthoDB" id="10052653at2759"/>
<evidence type="ECO:0000256" key="8">
    <source>
        <dbReference type="ARBA" id="ARBA00023125"/>
    </source>
</evidence>
<keyword evidence="11" id="KW-0131">Cell cycle</keyword>
<dbReference type="Pfam" id="PF10523">
    <property type="entry name" value="BEN"/>
    <property type="match status" value="1"/>
</dbReference>
<keyword evidence="14" id="KW-1185">Reference proteome</keyword>
<dbReference type="SMART" id="SM01025">
    <property type="entry name" value="BEN"/>
    <property type="match status" value="1"/>
</dbReference>
<evidence type="ECO:0000256" key="1">
    <source>
        <dbReference type="ARBA" id="ARBA00004123"/>
    </source>
</evidence>
<evidence type="ECO:0000256" key="6">
    <source>
        <dbReference type="ARBA" id="ARBA00023015"/>
    </source>
</evidence>
<comment type="similarity">
    <text evidence="2">Belongs to the BANP/SMAR1 family.</text>
</comment>
<evidence type="ECO:0000256" key="2">
    <source>
        <dbReference type="ARBA" id="ARBA00009735"/>
    </source>
</evidence>
<feature type="domain" description="BEN" evidence="12">
    <location>
        <begin position="134"/>
        <end position="232"/>
    </location>
</feature>